<organism evidence="4">
    <name type="scientific">Selaginella moellendorffii</name>
    <name type="common">Spikemoss</name>
    <dbReference type="NCBI Taxonomy" id="88036"/>
    <lineage>
        <taxon>Eukaryota</taxon>
        <taxon>Viridiplantae</taxon>
        <taxon>Streptophyta</taxon>
        <taxon>Embryophyta</taxon>
        <taxon>Tracheophyta</taxon>
        <taxon>Lycopodiopsida</taxon>
        <taxon>Selaginellales</taxon>
        <taxon>Selaginellaceae</taxon>
        <taxon>Selaginella</taxon>
    </lineage>
</organism>
<dbReference type="Proteomes" id="UP000001514">
    <property type="component" value="Unassembled WGS sequence"/>
</dbReference>
<dbReference type="InterPro" id="IPR052474">
    <property type="entry name" value="UDP-GlcNAc_transferase"/>
</dbReference>
<dbReference type="GO" id="GO:0016758">
    <property type="term" value="F:hexosyltransferase activity"/>
    <property type="evidence" value="ECO:0007669"/>
    <property type="project" value="InterPro"/>
</dbReference>
<feature type="domain" description="Glycosyl transferase family 28 C-terminal" evidence="1">
    <location>
        <begin position="7"/>
        <end position="159"/>
    </location>
</feature>
<evidence type="ECO:0000313" key="3">
    <source>
        <dbReference type="EMBL" id="EFJ21895.1"/>
    </source>
</evidence>
<proteinExistence type="predicted"/>
<evidence type="ECO:0000313" key="2">
    <source>
        <dbReference type="EMBL" id="EFJ06829.1"/>
    </source>
</evidence>
<sequence>MEPSGRVFVTVGTTSFDALIRIVDSNEFQDVLLSRGYSSLRLQIGRGTYLPQITTRERDDDHHRLRVDYFTFAPNLGEQLSSADLVISHAGSGSIFETLRAGKPLVVVINEDLMDNHQCELAEELARNRFLICAKPSTLVAAVKAMELGTLLPYPRSSPAALVAALDKFLG</sequence>
<dbReference type="KEGG" id="smo:SELMODRAFT_134806"/>
<dbReference type="AlphaFoldDB" id="D8S1Q7"/>
<dbReference type="PANTHER" id="PTHR47043:SF1">
    <property type="entry name" value="UDP-N-ACETYLGLUCOSAMINE TRANSFERASE SUBUNIT ALG13"/>
    <property type="match status" value="1"/>
</dbReference>
<dbReference type="Gramene" id="EFJ21895">
    <property type="protein sequence ID" value="EFJ21895"/>
    <property type="gene ID" value="SELMODRAFT_232928"/>
</dbReference>
<dbReference type="GO" id="GO:0006488">
    <property type="term" value="P:dolichol-linked oligosaccharide biosynthetic process"/>
    <property type="evidence" value="ECO:0000318"/>
    <property type="project" value="GO_Central"/>
</dbReference>
<dbReference type="FunCoup" id="D8S1Q7">
    <property type="interactions" value="3019"/>
</dbReference>
<dbReference type="EMBL" id="GL377598">
    <property type="protein sequence ID" value="EFJ21895.1"/>
    <property type="molecule type" value="Genomic_DNA"/>
</dbReference>
<dbReference type="Pfam" id="PF04101">
    <property type="entry name" value="Glyco_tran_28_C"/>
    <property type="match status" value="1"/>
</dbReference>
<protein>
    <recommendedName>
        <fullName evidence="1">Glycosyl transferase family 28 C-terminal domain-containing protein</fullName>
    </recommendedName>
</protein>
<dbReference type="Gene3D" id="3.40.50.2000">
    <property type="entry name" value="Glycogen Phosphorylase B"/>
    <property type="match status" value="1"/>
</dbReference>
<reference evidence="3 4" key="1">
    <citation type="journal article" date="2011" name="Science">
        <title>The Selaginella genome identifies genetic changes associated with the evolution of vascular plants.</title>
        <authorList>
            <person name="Banks J.A."/>
            <person name="Nishiyama T."/>
            <person name="Hasebe M."/>
            <person name="Bowman J.L."/>
            <person name="Gribskov M."/>
            <person name="dePamphilis C."/>
            <person name="Albert V.A."/>
            <person name="Aono N."/>
            <person name="Aoyama T."/>
            <person name="Ambrose B.A."/>
            <person name="Ashton N.W."/>
            <person name="Axtell M.J."/>
            <person name="Barker E."/>
            <person name="Barker M.S."/>
            <person name="Bennetzen J.L."/>
            <person name="Bonawitz N.D."/>
            <person name="Chapple C."/>
            <person name="Cheng C."/>
            <person name="Correa L.G."/>
            <person name="Dacre M."/>
            <person name="DeBarry J."/>
            <person name="Dreyer I."/>
            <person name="Elias M."/>
            <person name="Engstrom E.M."/>
            <person name="Estelle M."/>
            <person name="Feng L."/>
            <person name="Finet C."/>
            <person name="Floyd S.K."/>
            <person name="Frommer W.B."/>
            <person name="Fujita T."/>
            <person name="Gramzow L."/>
            <person name="Gutensohn M."/>
            <person name="Harholt J."/>
            <person name="Hattori M."/>
            <person name="Heyl A."/>
            <person name="Hirai T."/>
            <person name="Hiwatashi Y."/>
            <person name="Ishikawa M."/>
            <person name="Iwata M."/>
            <person name="Karol K.G."/>
            <person name="Koehler B."/>
            <person name="Kolukisaoglu U."/>
            <person name="Kubo M."/>
            <person name="Kurata T."/>
            <person name="Lalonde S."/>
            <person name="Li K."/>
            <person name="Li Y."/>
            <person name="Litt A."/>
            <person name="Lyons E."/>
            <person name="Manning G."/>
            <person name="Maruyama T."/>
            <person name="Michael T.P."/>
            <person name="Mikami K."/>
            <person name="Miyazaki S."/>
            <person name="Morinaga S."/>
            <person name="Murata T."/>
            <person name="Mueller-Roeber B."/>
            <person name="Nelson D.R."/>
            <person name="Obara M."/>
            <person name="Oguri Y."/>
            <person name="Olmstead R.G."/>
            <person name="Onodera N."/>
            <person name="Petersen B.L."/>
            <person name="Pils B."/>
            <person name="Prigge M."/>
            <person name="Rensing S.A."/>
            <person name="Riano-Pachon D.M."/>
            <person name="Roberts A.W."/>
            <person name="Sato Y."/>
            <person name="Scheller H.V."/>
            <person name="Schulz B."/>
            <person name="Schulz C."/>
            <person name="Shakirov E.V."/>
            <person name="Shibagaki N."/>
            <person name="Shinohara N."/>
            <person name="Shippen D.E."/>
            <person name="Soerensen I."/>
            <person name="Sotooka R."/>
            <person name="Sugimoto N."/>
            <person name="Sugita M."/>
            <person name="Sumikawa N."/>
            <person name="Tanurdzic M."/>
            <person name="Theissen G."/>
            <person name="Ulvskov P."/>
            <person name="Wakazuki S."/>
            <person name="Weng J.K."/>
            <person name="Willats W.W."/>
            <person name="Wipf D."/>
            <person name="Wolf P.G."/>
            <person name="Yang L."/>
            <person name="Zimmer A.D."/>
            <person name="Zhu Q."/>
            <person name="Mitros T."/>
            <person name="Hellsten U."/>
            <person name="Loque D."/>
            <person name="Otillar R."/>
            <person name="Salamov A."/>
            <person name="Schmutz J."/>
            <person name="Shapiro H."/>
            <person name="Lindquist E."/>
            <person name="Lucas S."/>
            <person name="Rokhsar D."/>
            <person name="Grigoriev I.V."/>
        </authorList>
    </citation>
    <scope>NUCLEOTIDE SEQUENCE [LARGE SCALE GENOMIC DNA]</scope>
</reference>
<dbReference type="Gramene" id="EFJ06829">
    <property type="protein sequence ID" value="EFJ06829"/>
    <property type="gene ID" value="SELMODRAFT_134806"/>
</dbReference>
<accession>D8S1Q7</accession>
<dbReference type="STRING" id="88036.D8S1Q7"/>
<gene>
    <name evidence="2" type="ORF">SELMODRAFT_134806</name>
    <name evidence="3" type="ORF">SELMODRAFT_232928</name>
</gene>
<dbReference type="KEGG" id="smo:SELMODRAFT_232928"/>
<dbReference type="GO" id="GO:0043541">
    <property type="term" value="C:UDP-N-acetylglucosamine transferase complex"/>
    <property type="evidence" value="ECO:0000318"/>
    <property type="project" value="GO_Central"/>
</dbReference>
<keyword evidence="4" id="KW-1185">Reference proteome</keyword>
<dbReference type="SUPFAM" id="SSF53756">
    <property type="entry name" value="UDP-Glycosyltransferase/glycogen phosphorylase"/>
    <property type="match status" value="1"/>
</dbReference>
<dbReference type="eggNOG" id="KOG3349">
    <property type="taxonomic scope" value="Eukaryota"/>
</dbReference>
<dbReference type="OrthoDB" id="20273at2759"/>
<evidence type="ECO:0000313" key="4">
    <source>
        <dbReference type="Proteomes" id="UP000001514"/>
    </source>
</evidence>
<dbReference type="InterPro" id="IPR007235">
    <property type="entry name" value="Glyco_trans_28_C"/>
</dbReference>
<dbReference type="InParanoid" id="D8S1Q7"/>
<dbReference type="EMBL" id="GL377694">
    <property type="protein sequence ID" value="EFJ06829.1"/>
    <property type="molecule type" value="Genomic_DNA"/>
</dbReference>
<evidence type="ECO:0000259" key="1">
    <source>
        <dbReference type="Pfam" id="PF04101"/>
    </source>
</evidence>
<dbReference type="PANTHER" id="PTHR47043">
    <property type="entry name" value="UDP-N-ACETYLGLUCOSAMINE TRANSFERASE SUBUNIT ALG13"/>
    <property type="match status" value="1"/>
</dbReference>
<dbReference type="OMA" id="QYKFRPN"/>
<name>D8S1Q7_SELML</name>
<dbReference type="HOGENOM" id="CLU_085408_2_2_1"/>